<evidence type="ECO:0000313" key="3">
    <source>
        <dbReference type="Proteomes" id="UP001610563"/>
    </source>
</evidence>
<keyword evidence="3" id="KW-1185">Reference proteome</keyword>
<sequence>MESKRTLSNTSSSTSSGTSGTSNTSLSSVTHHPLASLAHLIGPKPPPQNSSLPTVIEEHRQSLIHGHTKSDYLSFHPVCFEEFENLSDDESSTSKICRFTYDLDTKILICKVMPSQAYERAIKFFDLLITLELHTMSLHKSVLNDGAARVEIGSWRKEADSCWRPRGITGKLSLVLEMGMFETKAHLAIVARAWVETESAKLVVTVDINRTKPEITLKLWKLVPSPASSPLRQPPSLTASYTQSISLMRTEAGTTVSGKVLKNGEWTATTSLEISFIDMMGRLPASPLERNIVLSEESLVELAEVIWGSKDWQRG</sequence>
<accession>A0ABR4GBB2</accession>
<evidence type="ECO:0000313" key="2">
    <source>
        <dbReference type="EMBL" id="KAL2796309.1"/>
    </source>
</evidence>
<gene>
    <name evidence="2" type="ORF">BJX66DRAFT_299939</name>
</gene>
<comment type="caution">
    <text evidence="2">The sequence shown here is derived from an EMBL/GenBank/DDBJ whole genome shotgun (WGS) entry which is preliminary data.</text>
</comment>
<proteinExistence type="predicted"/>
<reference evidence="2 3" key="1">
    <citation type="submission" date="2024-07" db="EMBL/GenBank/DDBJ databases">
        <title>Section-level genome sequencing and comparative genomics of Aspergillus sections Usti and Cavernicolus.</title>
        <authorList>
            <consortium name="Lawrence Berkeley National Laboratory"/>
            <person name="Nybo J.L."/>
            <person name="Vesth T.C."/>
            <person name="Theobald S."/>
            <person name="Frisvad J.C."/>
            <person name="Larsen T.O."/>
            <person name="Kjaerboelling I."/>
            <person name="Rothschild-Mancinelli K."/>
            <person name="Lyhne E.K."/>
            <person name="Kogle M.E."/>
            <person name="Barry K."/>
            <person name="Clum A."/>
            <person name="Na H."/>
            <person name="Ledsgaard L."/>
            <person name="Lin J."/>
            <person name="Lipzen A."/>
            <person name="Kuo A."/>
            <person name="Riley R."/>
            <person name="Mondo S."/>
            <person name="Labutti K."/>
            <person name="Haridas S."/>
            <person name="Pangalinan J."/>
            <person name="Salamov A.A."/>
            <person name="Simmons B.A."/>
            <person name="Magnuson J.K."/>
            <person name="Chen J."/>
            <person name="Drula E."/>
            <person name="Henrissat B."/>
            <person name="Wiebenga A."/>
            <person name="Lubbers R.J."/>
            <person name="Gomes A.C."/>
            <person name="Makela M.R."/>
            <person name="Stajich J."/>
            <person name="Grigoriev I.V."/>
            <person name="Mortensen U.H."/>
            <person name="De Vries R.P."/>
            <person name="Baker S.E."/>
            <person name="Andersen M.R."/>
        </authorList>
    </citation>
    <scope>NUCLEOTIDE SEQUENCE [LARGE SCALE GENOMIC DNA]</scope>
    <source>
        <strain evidence="2 3">CBS 209.92</strain>
    </source>
</reference>
<organism evidence="2 3">
    <name type="scientific">Aspergillus keveii</name>
    <dbReference type="NCBI Taxonomy" id="714993"/>
    <lineage>
        <taxon>Eukaryota</taxon>
        <taxon>Fungi</taxon>
        <taxon>Dikarya</taxon>
        <taxon>Ascomycota</taxon>
        <taxon>Pezizomycotina</taxon>
        <taxon>Eurotiomycetes</taxon>
        <taxon>Eurotiomycetidae</taxon>
        <taxon>Eurotiales</taxon>
        <taxon>Aspergillaceae</taxon>
        <taxon>Aspergillus</taxon>
        <taxon>Aspergillus subgen. Nidulantes</taxon>
    </lineage>
</organism>
<name>A0ABR4GBB2_9EURO</name>
<protein>
    <submittedName>
        <fullName evidence="2">Uncharacterized protein</fullName>
    </submittedName>
</protein>
<dbReference type="EMBL" id="JBFTWV010000027">
    <property type="protein sequence ID" value="KAL2796309.1"/>
    <property type="molecule type" value="Genomic_DNA"/>
</dbReference>
<feature type="region of interest" description="Disordered" evidence="1">
    <location>
        <begin position="1"/>
        <end position="28"/>
    </location>
</feature>
<dbReference type="Proteomes" id="UP001610563">
    <property type="component" value="Unassembled WGS sequence"/>
</dbReference>
<evidence type="ECO:0000256" key="1">
    <source>
        <dbReference type="SAM" id="MobiDB-lite"/>
    </source>
</evidence>